<feature type="region of interest" description="Disordered" evidence="2">
    <location>
        <begin position="246"/>
        <end position="325"/>
    </location>
</feature>
<feature type="compositionally biased region" description="Basic and acidic residues" evidence="2">
    <location>
        <begin position="95"/>
        <end position="109"/>
    </location>
</feature>
<feature type="compositionally biased region" description="Polar residues" evidence="2">
    <location>
        <begin position="110"/>
        <end position="120"/>
    </location>
</feature>
<gene>
    <name evidence="3" type="ORF">OCU04_012420</name>
</gene>
<keyword evidence="1" id="KW-0175">Coiled coil</keyword>
<reference evidence="3" key="1">
    <citation type="submission" date="2022-11" db="EMBL/GenBank/DDBJ databases">
        <title>Genome Resource of Sclerotinia nivalis Strain SnTB1, a Plant Pathogen Isolated from American Ginseng.</title>
        <authorList>
            <person name="Fan S."/>
        </authorList>
    </citation>
    <scope>NUCLEOTIDE SEQUENCE</scope>
    <source>
        <strain evidence="3">SnTB1</strain>
    </source>
</reference>
<sequence length="325" mass="37337">MSALFKGQQKKNLQAPSSTNSLASSSTQNVSGTSSRTVIASSSSSAKRGDVNESSDSSRTKVASSSNSARGGDNNSDHGNHHSHHGSKEPLSQTSRRDGKRPERPEAKRSSTSGFLSNLTLSRSDDDLIKDYKHLEQKHRELQRERPGVMTWVRASQPLELWENTYKKQLDELDRLREEIQRIADAIDEKKRVIPRSKVKLDAAWDSYNKVYDGDTQLVQQQQSILDKMPDNHPYKIRVLKEEEKERALDDKYHKKAEKARKAKEEERKRDEQERNKREKEIRDKDAANRYQKEKRQRLDEKAEREKYTGRVGKFKSTQATGSQS</sequence>
<name>A0A9X0A9A9_9HELO</name>
<dbReference type="AlphaFoldDB" id="A0A9X0A9A9"/>
<feature type="compositionally biased region" description="Low complexity" evidence="2">
    <location>
        <begin position="14"/>
        <end position="46"/>
    </location>
</feature>
<feature type="compositionally biased region" description="Polar residues" evidence="2">
    <location>
        <begin position="316"/>
        <end position="325"/>
    </location>
</feature>
<dbReference type="OrthoDB" id="3557669at2759"/>
<accession>A0A9X0A9A9</accession>
<evidence type="ECO:0000313" key="4">
    <source>
        <dbReference type="Proteomes" id="UP001152300"/>
    </source>
</evidence>
<dbReference type="EMBL" id="JAPEIS010000016">
    <property type="protein sequence ID" value="KAJ8058224.1"/>
    <property type="molecule type" value="Genomic_DNA"/>
</dbReference>
<organism evidence="3 4">
    <name type="scientific">Sclerotinia nivalis</name>
    <dbReference type="NCBI Taxonomy" id="352851"/>
    <lineage>
        <taxon>Eukaryota</taxon>
        <taxon>Fungi</taxon>
        <taxon>Dikarya</taxon>
        <taxon>Ascomycota</taxon>
        <taxon>Pezizomycotina</taxon>
        <taxon>Leotiomycetes</taxon>
        <taxon>Helotiales</taxon>
        <taxon>Sclerotiniaceae</taxon>
        <taxon>Sclerotinia</taxon>
    </lineage>
</organism>
<feature type="coiled-coil region" evidence="1">
    <location>
        <begin position="125"/>
        <end position="193"/>
    </location>
</feature>
<dbReference type="Proteomes" id="UP001152300">
    <property type="component" value="Unassembled WGS sequence"/>
</dbReference>
<evidence type="ECO:0000313" key="3">
    <source>
        <dbReference type="EMBL" id="KAJ8058224.1"/>
    </source>
</evidence>
<protein>
    <submittedName>
        <fullName evidence="3">Uncharacterized protein</fullName>
    </submittedName>
</protein>
<keyword evidence="4" id="KW-1185">Reference proteome</keyword>
<feature type="region of interest" description="Disordered" evidence="2">
    <location>
        <begin position="1"/>
        <end position="120"/>
    </location>
</feature>
<proteinExistence type="predicted"/>
<comment type="caution">
    <text evidence="3">The sequence shown here is derived from an EMBL/GenBank/DDBJ whole genome shotgun (WGS) entry which is preliminary data.</text>
</comment>
<feature type="compositionally biased region" description="Basic and acidic residues" evidence="2">
    <location>
        <begin position="47"/>
        <end position="59"/>
    </location>
</feature>
<evidence type="ECO:0000256" key="2">
    <source>
        <dbReference type="SAM" id="MobiDB-lite"/>
    </source>
</evidence>
<feature type="compositionally biased region" description="Basic and acidic residues" evidence="2">
    <location>
        <begin position="263"/>
        <end position="309"/>
    </location>
</feature>
<evidence type="ECO:0000256" key="1">
    <source>
        <dbReference type="SAM" id="Coils"/>
    </source>
</evidence>
<feature type="compositionally biased region" description="Polar residues" evidence="2">
    <location>
        <begin position="60"/>
        <end position="69"/>
    </location>
</feature>